<sequence>MNLNEFMLRKKNYKRMFAVLATTLFSAVSLT</sequence>
<evidence type="ECO:0000313" key="1">
    <source>
        <dbReference type="EMBL" id="SHF78111.1"/>
    </source>
</evidence>
<proteinExistence type="predicted"/>
<comment type="caution">
    <text evidence="1">The sequence shown here is derived from an EMBL/GenBank/DDBJ whole genome shotgun (WGS) entry which is preliminary data.</text>
</comment>
<dbReference type="AlphaFoldDB" id="A0AAX2F361"/>
<dbReference type="EMBL" id="FQWA01000009">
    <property type="protein sequence ID" value="SHF78111.1"/>
    <property type="molecule type" value="Genomic_DNA"/>
</dbReference>
<dbReference type="Proteomes" id="UP000184105">
    <property type="component" value="Unassembled WGS sequence"/>
</dbReference>
<accession>A0AAX2F361</accession>
<evidence type="ECO:0000313" key="2">
    <source>
        <dbReference type="Proteomes" id="UP000184105"/>
    </source>
</evidence>
<gene>
    <name evidence="1" type="ORF">SAMN05444364_10965</name>
</gene>
<keyword evidence="2" id="KW-1185">Reference proteome</keyword>
<name>A0AAX2F361_9BACT</name>
<reference evidence="1 2" key="1">
    <citation type="submission" date="2016-11" db="EMBL/GenBank/DDBJ databases">
        <authorList>
            <person name="Varghese N."/>
            <person name="Submissions S."/>
        </authorList>
    </citation>
    <scope>NUCLEOTIDE SEQUENCE [LARGE SCALE GENOMIC DNA]</scope>
    <source>
        <strain evidence="1 2">DSM 22613</strain>
    </source>
</reference>
<organism evidence="1 2">
    <name type="scientific">Prevotella scopos JCM 17725</name>
    <dbReference type="NCBI Taxonomy" id="1236518"/>
    <lineage>
        <taxon>Bacteria</taxon>
        <taxon>Pseudomonadati</taxon>
        <taxon>Bacteroidota</taxon>
        <taxon>Bacteroidia</taxon>
        <taxon>Bacteroidales</taxon>
        <taxon>Prevotellaceae</taxon>
        <taxon>Prevotella</taxon>
    </lineage>
</organism>
<protein>
    <submittedName>
        <fullName evidence="1">Uncharacterized protein</fullName>
    </submittedName>
</protein>